<evidence type="ECO:0000313" key="2">
    <source>
        <dbReference type="Proteomes" id="UP001183388"/>
    </source>
</evidence>
<protein>
    <submittedName>
        <fullName evidence="1">Uncharacterized protein</fullName>
    </submittedName>
</protein>
<sequence length="55" mass="5518">MGVARAVRVRRVLAARSRAHAAPAEGDDIAESVVAESLRLRRAAVAPPGGGATAG</sequence>
<proteinExistence type="predicted"/>
<reference evidence="2" key="1">
    <citation type="submission" date="2023-07" db="EMBL/GenBank/DDBJ databases">
        <title>30 novel species of actinomycetes from the DSMZ collection.</title>
        <authorList>
            <person name="Nouioui I."/>
        </authorList>
    </citation>
    <scope>NUCLEOTIDE SEQUENCE [LARGE SCALE GENOMIC DNA]</scope>
    <source>
        <strain evidence="2">DSM 44917</strain>
    </source>
</reference>
<dbReference type="EMBL" id="JAVREN010000075">
    <property type="protein sequence ID" value="MDT0310492.1"/>
    <property type="molecule type" value="Genomic_DNA"/>
</dbReference>
<comment type="caution">
    <text evidence="1">The sequence shown here is derived from an EMBL/GenBank/DDBJ whole genome shotgun (WGS) entry which is preliminary data.</text>
</comment>
<accession>A0ABU2LGW2</accession>
<name>A0ABU2LGW2_9ACTN</name>
<organism evidence="1 2">
    <name type="scientific">Streptomyces boetiae</name>
    <dbReference type="NCBI Taxonomy" id="3075541"/>
    <lineage>
        <taxon>Bacteria</taxon>
        <taxon>Bacillati</taxon>
        <taxon>Actinomycetota</taxon>
        <taxon>Actinomycetes</taxon>
        <taxon>Kitasatosporales</taxon>
        <taxon>Streptomycetaceae</taxon>
        <taxon>Streptomyces</taxon>
    </lineage>
</organism>
<gene>
    <name evidence="1" type="ORF">RM780_26605</name>
</gene>
<dbReference type="Proteomes" id="UP001183388">
    <property type="component" value="Unassembled WGS sequence"/>
</dbReference>
<keyword evidence="2" id="KW-1185">Reference proteome</keyword>
<evidence type="ECO:0000313" key="1">
    <source>
        <dbReference type="EMBL" id="MDT0310492.1"/>
    </source>
</evidence>
<dbReference type="RefSeq" id="WP_311633460.1">
    <property type="nucleotide sequence ID" value="NZ_JAVREN010000075.1"/>
</dbReference>